<keyword evidence="1" id="KW-0533">Nickel</keyword>
<dbReference type="PANTHER" id="PTHR36566:SF1">
    <property type="entry name" value="PYRIDINIUM-3,5-BISTHIOCARBOXYLIC ACID MONONUCLEOTIDE NICKEL INSERTION PROTEIN"/>
    <property type="match status" value="1"/>
</dbReference>
<dbReference type="EMBL" id="QKXF01000772">
    <property type="protein sequence ID" value="RQM09049.1"/>
    <property type="molecule type" value="Genomic_DNA"/>
</dbReference>
<evidence type="ECO:0000313" key="4">
    <source>
        <dbReference type="Proteomes" id="UP000286097"/>
    </source>
</evidence>
<dbReference type="AlphaFoldDB" id="A0A3R8CJI2"/>
<dbReference type="Pfam" id="PF01969">
    <property type="entry name" value="Ni_insertion"/>
    <property type="match status" value="1"/>
</dbReference>
<proteinExistence type="inferred from homology"/>
<dbReference type="PANTHER" id="PTHR36566">
    <property type="entry name" value="NICKEL INSERTION PROTEIN-RELATED"/>
    <property type="match status" value="1"/>
</dbReference>
<feature type="compositionally biased region" description="Basic residues" evidence="2">
    <location>
        <begin position="94"/>
        <end position="105"/>
    </location>
</feature>
<dbReference type="HAMAP" id="MF_01074">
    <property type="entry name" value="LarC"/>
    <property type="match status" value="1"/>
</dbReference>
<evidence type="ECO:0000256" key="1">
    <source>
        <dbReference type="ARBA" id="ARBA00022596"/>
    </source>
</evidence>
<sequence length="507" mass="55508">MSDTTLAFIDCSAGIAGDMLLGALIDAGAPLDEIKCGLESLHGIKGEWQLSTTKVWKGPGSIAGTKANVGSIYQHKEVVPPTPDSAHQHDYGHNHSHSHGRGHSHSHGDIHVQKNKRKKEVEDRPDESHDHIDDYIHDHDHDHIDDHDHDHDHTQTGKDGEPMRNLNDLKALIAESELSDWVKEKSVAVFTLLAQAEAHTHGSSLDEIHFHEVGAIDSIIDTIGSVLALDLLGVREVHASFLPFSSGTVKCMHGVLPVPPPATFRLMIGVPVCPAPKGAKGELVTPTGISLIKALASTFGEPPTFIPTHTGIGAGTKEFPEHANIVRVAIGTKIDSMAFKKSYVNLAVATSRSTDLVCHHPYTTEKVIVLETNMDDLNPQVIGYVFERLLSVYHALDVWKQSIQMKKNRPGVCLSILCRAEHEEEIVEMLFRETTTLGIRRNVIERVYLSRNFVSVPAFESSVNVKVAFLGNEIVNAIAVEQNIPLLQVIDEVKSLALSHINAQPPQ</sequence>
<dbReference type="NCBIfam" id="TIGR00299">
    <property type="entry name" value="nickel pincer cofactor biosynthesis protein LarC"/>
    <property type="match status" value="1"/>
</dbReference>
<reference evidence="3 4" key="1">
    <citation type="submission" date="2018-06" db="EMBL/GenBank/DDBJ databases">
        <title>Comparative genomics of downy mildews reveals potential adaptations to biotrophy.</title>
        <authorList>
            <person name="Fletcher K."/>
            <person name="Klosterman S.J."/>
            <person name="Derevnina L."/>
            <person name="Martin F."/>
            <person name="Koike S."/>
            <person name="Reyes Chin-Wo S."/>
            <person name="Mou B."/>
            <person name="Michelmore R."/>
        </authorList>
    </citation>
    <scope>NUCLEOTIDE SEQUENCE [LARGE SCALE GENOMIC DNA]</scope>
    <source>
        <strain evidence="3 4">R13</strain>
    </source>
</reference>
<accession>A0A3R8CJI2</accession>
<organism evidence="3 4">
    <name type="scientific">Peronospora effusa</name>
    <dbReference type="NCBI Taxonomy" id="542832"/>
    <lineage>
        <taxon>Eukaryota</taxon>
        <taxon>Sar</taxon>
        <taxon>Stramenopiles</taxon>
        <taxon>Oomycota</taxon>
        <taxon>Peronosporomycetes</taxon>
        <taxon>Peronosporales</taxon>
        <taxon>Peronosporaceae</taxon>
        <taxon>Peronospora</taxon>
    </lineage>
</organism>
<dbReference type="InterPro" id="IPR002822">
    <property type="entry name" value="Ni_insertion"/>
</dbReference>
<protein>
    <recommendedName>
        <fullName evidence="5">Nickel insertion protein</fullName>
    </recommendedName>
</protein>
<dbReference type="Proteomes" id="UP000286097">
    <property type="component" value="Unassembled WGS sequence"/>
</dbReference>
<gene>
    <name evidence="3" type="ORF">DD237_007015</name>
</gene>
<evidence type="ECO:0008006" key="5">
    <source>
        <dbReference type="Google" id="ProtNLM"/>
    </source>
</evidence>
<dbReference type="VEuPathDB" id="FungiDB:DD237_007015"/>
<name>A0A3R8CJI2_9STRA</name>
<comment type="caution">
    <text evidence="3">The sequence shown here is derived from an EMBL/GenBank/DDBJ whole genome shotgun (WGS) entry which is preliminary data.</text>
</comment>
<evidence type="ECO:0000256" key="2">
    <source>
        <dbReference type="SAM" id="MobiDB-lite"/>
    </source>
</evidence>
<feature type="compositionally biased region" description="Basic and acidic residues" evidence="2">
    <location>
        <begin position="119"/>
        <end position="162"/>
    </location>
</feature>
<feature type="region of interest" description="Disordered" evidence="2">
    <location>
        <begin position="77"/>
        <end position="163"/>
    </location>
</feature>
<evidence type="ECO:0000313" key="3">
    <source>
        <dbReference type="EMBL" id="RQM09049.1"/>
    </source>
</evidence>
<dbReference type="Gene3D" id="3.30.70.1380">
    <property type="entry name" value="Transcriptional regulatory protein pf0864 domain like"/>
    <property type="match status" value="1"/>
</dbReference>